<protein>
    <submittedName>
        <fullName evidence="2">Uncharacterized protein</fullName>
    </submittedName>
</protein>
<feature type="chain" id="PRO_5011723197" evidence="1">
    <location>
        <begin position="33"/>
        <end position="98"/>
    </location>
</feature>
<evidence type="ECO:0000256" key="1">
    <source>
        <dbReference type="SAM" id="SignalP"/>
    </source>
</evidence>
<reference evidence="2 3" key="1">
    <citation type="submission" date="2017-06" db="EMBL/GenBank/DDBJ databases">
        <authorList>
            <person name="Kim H.J."/>
            <person name="Triplett B.A."/>
        </authorList>
    </citation>
    <scope>NUCLEOTIDE SEQUENCE [LARGE SCALE GENOMIC DNA]</scope>
    <source>
        <strain evidence="2 3">DSM 22179</strain>
    </source>
</reference>
<evidence type="ECO:0000313" key="2">
    <source>
        <dbReference type="EMBL" id="SNC59549.1"/>
    </source>
</evidence>
<dbReference type="OrthoDB" id="5196717at2"/>
<name>A0A212T0K7_9MICO</name>
<feature type="signal peptide" evidence="1">
    <location>
        <begin position="1"/>
        <end position="32"/>
    </location>
</feature>
<dbReference type="EMBL" id="FYEZ01000001">
    <property type="protein sequence ID" value="SNC59549.1"/>
    <property type="molecule type" value="Genomic_DNA"/>
</dbReference>
<organism evidence="2 3">
    <name type="scientific">Kytococcus aerolatus</name>
    <dbReference type="NCBI Taxonomy" id="592308"/>
    <lineage>
        <taxon>Bacteria</taxon>
        <taxon>Bacillati</taxon>
        <taxon>Actinomycetota</taxon>
        <taxon>Actinomycetes</taxon>
        <taxon>Micrococcales</taxon>
        <taxon>Kytococcaceae</taxon>
        <taxon>Kytococcus</taxon>
    </lineage>
</organism>
<proteinExistence type="predicted"/>
<evidence type="ECO:0000313" key="3">
    <source>
        <dbReference type="Proteomes" id="UP000198122"/>
    </source>
</evidence>
<sequence>MTFTLFKKLLAPAAAVAVIGAPLMVATPATHAAPSNCSYSIDRRDVTGTCKSGSGQFRIHLDCAYAPDRFSTWGRPGELRTIKCLVGQPRNVYFEVKN</sequence>
<dbReference type="RefSeq" id="WP_088817148.1">
    <property type="nucleotide sequence ID" value="NZ_FYEZ01000001.1"/>
</dbReference>
<dbReference type="AlphaFoldDB" id="A0A212T0K7"/>
<keyword evidence="3" id="KW-1185">Reference proteome</keyword>
<keyword evidence="1" id="KW-0732">Signal</keyword>
<gene>
    <name evidence="2" type="ORF">SAMN05445756_0089</name>
</gene>
<accession>A0A212T0K7</accession>
<dbReference type="Proteomes" id="UP000198122">
    <property type="component" value="Unassembled WGS sequence"/>
</dbReference>